<feature type="domain" description="TNase-like" evidence="6">
    <location>
        <begin position="138"/>
        <end position="272"/>
    </location>
</feature>
<dbReference type="InterPro" id="IPR008613">
    <property type="entry name" value="Excalibur_Ca-bd_domain"/>
</dbReference>
<dbReference type="GO" id="GO:0004519">
    <property type="term" value="F:endonuclease activity"/>
    <property type="evidence" value="ECO:0007669"/>
    <property type="project" value="UniProtKB-KW"/>
</dbReference>
<dbReference type="AlphaFoldDB" id="A0A6V7RDH0"/>
<gene>
    <name evidence="7" type="ORF">JEOPIN946_00921</name>
</gene>
<dbReference type="InterPro" id="IPR016071">
    <property type="entry name" value="Staphylococal_nuclease_OB-fold"/>
</dbReference>
<keyword evidence="5" id="KW-0812">Transmembrane</keyword>
<comment type="caution">
    <text evidence="7">The sequence shown here is derived from an EMBL/GenBank/DDBJ whole genome shotgun (WGS) entry which is preliminary data.</text>
</comment>
<evidence type="ECO:0000256" key="5">
    <source>
        <dbReference type="SAM" id="Phobius"/>
    </source>
</evidence>
<keyword evidence="1" id="KW-0540">Nuclease</keyword>
<dbReference type="SMART" id="SM00894">
    <property type="entry name" value="Excalibur"/>
    <property type="match status" value="1"/>
</dbReference>
<dbReference type="InterPro" id="IPR035437">
    <property type="entry name" value="SNase_OB-fold_sf"/>
</dbReference>
<evidence type="ECO:0000256" key="3">
    <source>
        <dbReference type="ARBA" id="ARBA00022801"/>
    </source>
</evidence>
<dbReference type="PANTHER" id="PTHR12302">
    <property type="entry name" value="EBNA2 BINDING PROTEIN P100"/>
    <property type="match status" value="1"/>
</dbReference>
<reference evidence="7 8" key="1">
    <citation type="submission" date="2020-07" db="EMBL/GenBank/DDBJ databases">
        <authorList>
            <person name="Criscuolo A."/>
        </authorList>
    </citation>
    <scope>NUCLEOTIDE SEQUENCE [LARGE SCALE GENOMIC DNA]</scope>
    <source>
        <strain evidence="7">CIP107946</strain>
    </source>
</reference>
<dbReference type="EMBL" id="CAJEWB010000010">
    <property type="protein sequence ID" value="CAD2075053.1"/>
    <property type="molecule type" value="Genomic_DNA"/>
</dbReference>
<evidence type="ECO:0000259" key="6">
    <source>
        <dbReference type="PROSITE" id="PS50830"/>
    </source>
</evidence>
<protein>
    <recommendedName>
        <fullName evidence="6">TNase-like domain-containing protein</fullName>
    </recommendedName>
</protein>
<evidence type="ECO:0000256" key="2">
    <source>
        <dbReference type="ARBA" id="ARBA00022759"/>
    </source>
</evidence>
<dbReference type="RefSeq" id="WP_235963110.1">
    <property type="nucleotide sequence ID" value="NZ_CAJEWB010000010.1"/>
</dbReference>
<dbReference type="Gene3D" id="2.40.50.90">
    <property type="match status" value="1"/>
</dbReference>
<dbReference type="PROSITE" id="PS50830">
    <property type="entry name" value="TNASE_3"/>
    <property type="match status" value="1"/>
</dbReference>
<evidence type="ECO:0000256" key="4">
    <source>
        <dbReference type="SAM" id="MobiDB-lite"/>
    </source>
</evidence>
<dbReference type="GO" id="GO:0016787">
    <property type="term" value="F:hydrolase activity"/>
    <property type="evidence" value="ECO:0007669"/>
    <property type="project" value="UniProtKB-KW"/>
</dbReference>
<accession>A0A6V7RDH0</accession>
<dbReference type="SUPFAM" id="SSF50199">
    <property type="entry name" value="Staphylococcal nuclease"/>
    <property type="match status" value="1"/>
</dbReference>
<keyword evidence="5" id="KW-0472">Membrane</keyword>
<organism evidence="7 8">
    <name type="scientific">Phocicoccus pinnipedialis</name>
    <dbReference type="NCBI Taxonomy" id="110845"/>
    <lineage>
        <taxon>Bacteria</taxon>
        <taxon>Bacillati</taxon>
        <taxon>Bacillota</taxon>
        <taxon>Bacilli</taxon>
        <taxon>Bacillales</taxon>
        <taxon>Salinicoccaceae</taxon>
        <taxon>Phocicoccus</taxon>
    </lineage>
</organism>
<keyword evidence="8" id="KW-1185">Reference proteome</keyword>
<proteinExistence type="predicted"/>
<evidence type="ECO:0000313" key="7">
    <source>
        <dbReference type="EMBL" id="CAD2075053.1"/>
    </source>
</evidence>
<evidence type="ECO:0000256" key="1">
    <source>
        <dbReference type="ARBA" id="ARBA00022722"/>
    </source>
</evidence>
<dbReference type="Pfam" id="PF00565">
    <property type="entry name" value="SNase"/>
    <property type="match status" value="1"/>
</dbReference>
<keyword evidence="5" id="KW-1133">Transmembrane helix</keyword>
<dbReference type="Pfam" id="PF05901">
    <property type="entry name" value="Excalibur"/>
    <property type="match status" value="1"/>
</dbReference>
<feature type="transmembrane region" description="Helical" evidence="5">
    <location>
        <begin position="12"/>
        <end position="40"/>
    </location>
</feature>
<feature type="region of interest" description="Disordered" evidence="4">
    <location>
        <begin position="87"/>
        <end position="110"/>
    </location>
</feature>
<dbReference type="Proteomes" id="UP000588186">
    <property type="component" value="Unassembled WGS sequence"/>
</dbReference>
<keyword evidence="3" id="KW-0378">Hydrolase</keyword>
<dbReference type="SMART" id="SM00318">
    <property type="entry name" value="SNc"/>
    <property type="match status" value="1"/>
</dbReference>
<name>A0A6V7RDH0_9BACL</name>
<dbReference type="PANTHER" id="PTHR12302:SF3">
    <property type="entry name" value="SERINE_THREONINE-PROTEIN KINASE 31"/>
    <property type="match status" value="1"/>
</dbReference>
<keyword evidence="2" id="KW-0255">Endonuclease</keyword>
<sequence>MKKYTGVKRITIAGLLLAGIGVITYLFALTIIFATLLFTFDDTDTSLSSTLATNTSTTYNKEIHTHILKSETRDRIAKEEKARAEKLAKEKELAESQKKDKKAKEKKLATEKIKKDEEAEKISNETEKNASKYLSPVGLEQVTVARFVDGDTTRFYYHGEDVSFRYLLIDTPETMHPHDGKQPFGQEASERTRELLVNASIIEVEHDIGERTDKYNRHLAYIYADGVMVNEVLVREGLAQVTYIYPPNIRHLDRLKEAERLAKEEGLGIWSLDSPFDAPSYKESISNPSSNSQKQEYFQNCTELRIVYPYGVPFDHPAYQSKMDGDKDGWACER</sequence>
<evidence type="ECO:0000313" key="8">
    <source>
        <dbReference type="Proteomes" id="UP000588186"/>
    </source>
</evidence>